<evidence type="ECO:0000256" key="3">
    <source>
        <dbReference type="ARBA" id="ARBA00022771"/>
    </source>
</evidence>
<dbReference type="InterPro" id="IPR017907">
    <property type="entry name" value="Znf_RING_CS"/>
</dbReference>
<dbReference type="SUPFAM" id="SSF57850">
    <property type="entry name" value="RING/U-box"/>
    <property type="match status" value="1"/>
</dbReference>
<dbReference type="SMART" id="SM00184">
    <property type="entry name" value="RING"/>
    <property type="match status" value="1"/>
</dbReference>
<dbReference type="PROSITE" id="PS50089">
    <property type="entry name" value="ZF_RING_2"/>
    <property type="match status" value="1"/>
</dbReference>
<evidence type="ECO:0000256" key="4">
    <source>
        <dbReference type="ARBA" id="ARBA00022833"/>
    </source>
</evidence>
<organism evidence="7 8">
    <name type="scientific">Arabidopsis arenosa</name>
    <name type="common">Sand rock-cress</name>
    <name type="synonym">Cardaminopsis arenosa</name>
    <dbReference type="NCBI Taxonomy" id="38785"/>
    <lineage>
        <taxon>Eukaryota</taxon>
        <taxon>Viridiplantae</taxon>
        <taxon>Streptophyta</taxon>
        <taxon>Embryophyta</taxon>
        <taxon>Tracheophyta</taxon>
        <taxon>Spermatophyta</taxon>
        <taxon>Magnoliopsida</taxon>
        <taxon>eudicotyledons</taxon>
        <taxon>Gunneridae</taxon>
        <taxon>Pentapetalae</taxon>
        <taxon>rosids</taxon>
        <taxon>malvids</taxon>
        <taxon>Brassicales</taxon>
        <taxon>Brassicaceae</taxon>
        <taxon>Camelineae</taxon>
        <taxon>Arabidopsis</taxon>
    </lineage>
</organism>
<dbReference type="PANTHER" id="PTHR12770:SF27">
    <property type="entry name" value="PROTEIN ROOT UVB SENSITIVE 5"/>
    <property type="match status" value="1"/>
</dbReference>
<dbReference type="InterPro" id="IPR006968">
    <property type="entry name" value="RUS_fam"/>
</dbReference>
<feature type="domain" description="RING-type" evidence="6">
    <location>
        <begin position="612"/>
        <end position="650"/>
    </location>
</feature>
<dbReference type="PROSITE" id="PS00518">
    <property type="entry name" value="ZF_RING_1"/>
    <property type="match status" value="1"/>
</dbReference>
<dbReference type="Pfam" id="PF13920">
    <property type="entry name" value="zf-C3HC4_3"/>
    <property type="match status" value="1"/>
</dbReference>
<dbReference type="InterPro" id="IPR055412">
    <property type="entry name" value="UVB_sens_C"/>
</dbReference>
<dbReference type="PANTHER" id="PTHR12770">
    <property type="entry name" value="RUS1 FAMILY PROTEIN C16ORF58"/>
    <property type="match status" value="1"/>
</dbReference>
<dbReference type="Pfam" id="PF24160">
    <property type="entry name" value="UVB_sens_C"/>
    <property type="match status" value="1"/>
</dbReference>
<protein>
    <recommendedName>
        <fullName evidence="6">RING-type domain-containing protein</fullName>
    </recommendedName>
</protein>
<reference evidence="7" key="1">
    <citation type="submission" date="2021-01" db="EMBL/GenBank/DDBJ databases">
        <authorList>
            <person name="Bezrukov I."/>
        </authorList>
    </citation>
    <scope>NUCLEOTIDE SEQUENCE</scope>
</reference>
<keyword evidence="4" id="KW-0862">Zinc</keyword>
<comment type="similarity">
    <text evidence="1">Belongs to the RUS1 family.</text>
</comment>
<keyword evidence="2" id="KW-0479">Metal-binding</keyword>
<dbReference type="InterPro" id="IPR001841">
    <property type="entry name" value="Znf_RING"/>
</dbReference>
<evidence type="ECO:0000313" key="7">
    <source>
        <dbReference type="EMBL" id="CAE6085283.1"/>
    </source>
</evidence>
<dbReference type="InterPro" id="IPR054549">
    <property type="entry name" value="UVB_sens_RUS_dom"/>
</dbReference>
<dbReference type="Pfam" id="PF04884">
    <property type="entry name" value="UVB_sens_prot"/>
    <property type="match status" value="1"/>
</dbReference>
<dbReference type="AlphaFoldDB" id="A0A8S2AHI8"/>
<dbReference type="EMBL" id="LR999456">
    <property type="protein sequence ID" value="CAE6085283.1"/>
    <property type="molecule type" value="Genomic_DNA"/>
</dbReference>
<proteinExistence type="inferred from homology"/>
<dbReference type="Proteomes" id="UP000682877">
    <property type="component" value="Chromosome 6"/>
</dbReference>
<evidence type="ECO:0000259" key="6">
    <source>
        <dbReference type="PROSITE" id="PS50089"/>
    </source>
</evidence>
<dbReference type="InterPro" id="IPR013083">
    <property type="entry name" value="Znf_RING/FYVE/PHD"/>
</dbReference>
<keyword evidence="8" id="KW-1185">Reference proteome</keyword>
<evidence type="ECO:0000256" key="1">
    <source>
        <dbReference type="ARBA" id="ARBA00007558"/>
    </source>
</evidence>
<sequence>MASCQPKRRRVEHLRCSALPSLREDDEEADDRSVGVERRISIVVERYGNGTSKRYFLDDDDDSPLQGFLEERELKADNDSQSSNSSETNTLWLPDVVKDFVFPTGFPGSVSDDYLDYMLWQFPTNVTGWICNAVGVGSFSGTSPAATAAASAAAIRWVSKDGIGALGRLLIGGRFGSLFDDDPKQWRMYADFIGSAGSFFDLATQLYPSQFLLLASTGNLAKAVARGLRDPSFRVIQNHFAISGNLGEVAAKEEVWEVAAQLIGLGFGILIIDTPGLVKSFPFVSLTWTSVRLVHLWLRYQSLAVLQFNTVNLKRARIIVESHVVHSVVPGYVDCNKRENILLWQRFMKPRIIFGVSLEEVSGLEKSVSKVKALLKMYTKEKYILTLNKLNNDTEFSVSFKVSATSRDVLRCLWQAYWLEENMEESFKDKDSVFHWLKQSLSEMDNKFDDFLFKLDTAGWNLRESNLKIPNQDSLKALEADIQFANTLASEYPEEYDGGYVQMRLSYSPAAHLFLFLLQWTDCHFAGTLGLLRILIYKAYVDGKTTMSLHERKASIREFYDVLFPSLLQLHGGITDVEERKQKEICDKRYRKKDRTEKGKMSEIDLEREEECGICLEIRNKVVLPTCNHSMCINCYRNWRARSQSCPFCRGSLKRVNSGDLWIYTSSAEIADLPAIYKENLKRLLIYIDKLPLVTSDSNLVPYAPLPR</sequence>
<evidence type="ECO:0000313" key="8">
    <source>
        <dbReference type="Proteomes" id="UP000682877"/>
    </source>
</evidence>
<evidence type="ECO:0000256" key="5">
    <source>
        <dbReference type="PROSITE-ProRule" id="PRU00175"/>
    </source>
</evidence>
<dbReference type="GO" id="GO:0008270">
    <property type="term" value="F:zinc ion binding"/>
    <property type="evidence" value="ECO:0007669"/>
    <property type="project" value="UniProtKB-KW"/>
</dbReference>
<name>A0A8S2AHI8_ARAAE</name>
<dbReference type="FunFam" id="3.30.40.10:FF:000660">
    <property type="entry name" value="RING/U-box superfamily protein"/>
    <property type="match status" value="1"/>
</dbReference>
<accession>A0A8S2AHI8</accession>
<evidence type="ECO:0000256" key="2">
    <source>
        <dbReference type="ARBA" id="ARBA00022723"/>
    </source>
</evidence>
<gene>
    <name evidence="7" type="ORF">AARE701A_LOCUS14195</name>
</gene>
<dbReference type="Gene3D" id="3.30.40.10">
    <property type="entry name" value="Zinc/RING finger domain, C3HC4 (zinc finger)"/>
    <property type="match status" value="1"/>
</dbReference>
<keyword evidence="3 5" id="KW-0863">Zinc-finger</keyword>